<reference evidence="3" key="2">
    <citation type="journal article" date="2015" name="Data Brief">
        <title>Shoot transcriptome of the giant reed, Arundo donax.</title>
        <authorList>
            <person name="Barrero R.A."/>
            <person name="Guerrero F.D."/>
            <person name="Moolhuijzen P."/>
            <person name="Goolsby J.A."/>
            <person name="Tidwell J."/>
            <person name="Bellgard S.E."/>
            <person name="Bellgard M.I."/>
        </authorList>
    </citation>
    <scope>NUCLEOTIDE SEQUENCE</scope>
    <source>
        <tissue evidence="3">Shoot tissue taken approximately 20 cm above the soil surface</tissue>
    </source>
</reference>
<keyword evidence="2" id="KW-0472">Membrane</keyword>
<name>A0A0A9PY07_ARUDO</name>
<keyword evidence="2" id="KW-1133">Transmembrane helix</keyword>
<keyword evidence="2" id="KW-0812">Transmembrane</keyword>
<reference evidence="3" key="1">
    <citation type="submission" date="2014-09" db="EMBL/GenBank/DDBJ databases">
        <authorList>
            <person name="Magalhaes I.L.F."/>
            <person name="Oliveira U."/>
            <person name="Santos F.R."/>
            <person name="Vidigal T.H.D.A."/>
            <person name="Brescovit A.D."/>
            <person name="Santos A.J."/>
        </authorList>
    </citation>
    <scope>NUCLEOTIDE SEQUENCE</scope>
    <source>
        <tissue evidence="3">Shoot tissue taken approximately 20 cm above the soil surface</tissue>
    </source>
</reference>
<sequence>MEDGGAEKGEVEGGSPCWSGTGSPLPRGWVLSSSGQGTPRWSREVQGTRGLSSKVQGMPGWSSSVLGSPAASDGAPTSSLISAAQLVREPILVADSLFLTLAFYSPPMPRTIVRANPSPAKHLAREPKLSSRRAERALSATFLYLCVAFLCLYVPGRAL</sequence>
<dbReference type="AlphaFoldDB" id="A0A0A9PY07"/>
<protein>
    <submittedName>
        <fullName evidence="3">Uncharacterized protein</fullName>
    </submittedName>
</protein>
<feature type="compositionally biased region" description="Polar residues" evidence="1">
    <location>
        <begin position="49"/>
        <end position="66"/>
    </location>
</feature>
<evidence type="ECO:0000256" key="2">
    <source>
        <dbReference type="SAM" id="Phobius"/>
    </source>
</evidence>
<accession>A0A0A9PY07</accession>
<feature type="transmembrane region" description="Helical" evidence="2">
    <location>
        <begin position="137"/>
        <end position="156"/>
    </location>
</feature>
<feature type="region of interest" description="Disordered" evidence="1">
    <location>
        <begin position="1"/>
        <end position="70"/>
    </location>
</feature>
<evidence type="ECO:0000256" key="1">
    <source>
        <dbReference type="SAM" id="MobiDB-lite"/>
    </source>
</evidence>
<feature type="compositionally biased region" description="Basic and acidic residues" evidence="1">
    <location>
        <begin position="1"/>
        <end position="11"/>
    </location>
</feature>
<dbReference type="EMBL" id="GBRH01158500">
    <property type="protein sequence ID" value="JAE39396.1"/>
    <property type="molecule type" value="Transcribed_RNA"/>
</dbReference>
<evidence type="ECO:0000313" key="3">
    <source>
        <dbReference type="EMBL" id="JAE39396.1"/>
    </source>
</evidence>
<organism evidence="3">
    <name type="scientific">Arundo donax</name>
    <name type="common">Giant reed</name>
    <name type="synonym">Donax arundinaceus</name>
    <dbReference type="NCBI Taxonomy" id="35708"/>
    <lineage>
        <taxon>Eukaryota</taxon>
        <taxon>Viridiplantae</taxon>
        <taxon>Streptophyta</taxon>
        <taxon>Embryophyta</taxon>
        <taxon>Tracheophyta</taxon>
        <taxon>Spermatophyta</taxon>
        <taxon>Magnoliopsida</taxon>
        <taxon>Liliopsida</taxon>
        <taxon>Poales</taxon>
        <taxon>Poaceae</taxon>
        <taxon>PACMAD clade</taxon>
        <taxon>Arundinoideae</taxon>
        <taxon>Arundineae</taxon>
        <taxon>Arundo</taxon>
    </lineage>
</organism>
<proteinExistence type="predicted"/>